<keyword evidence="3" id="KW-1185">Reference proteome</keyword>
<dbReference type="AlphaFoldDB" id="A0A0X8G8I4"/>
<feature type="signal peptide" evidence="1">
    <location>
        <begin position="1"/>
        <end position="29"/>
    </location>
</feature>
<dbReference type="Proteomes" id="UP000059672">
    <property type="component" value="Chromosome"/>
</dbReference>
<keyword evidence="1" id="KW-0732">Signal</keyword>
<feature type="chain" id="PRO_5007066359" description="Lipid/polyisoprenoid-binding YceI-like domain-containing protein" evidence="1">
    <location>
        <begin position="30"/>
        <end position="103"/>
    </location>
</feature>
<evidence type="ECO:0000256" key="1">
    <source>
        <dbReference type="SAM" id="SignalP"/>
    </source>
</evidence>
<name>A0A0X8G8I4_9FLAO</name>
<protein>
    <recommendedName>
        <fullName evidence="4">Lipid/polyisoprenoid-binding YceI-like domain-containing protein</fullName>
    </recommendedName>
</protein>
<reference evidence="3" key="1">
    <citation type="submission" date="2015-12" db="EMBL/GenBank/DDBJ databases">
        <title>Complete genome sequence of Lutibacter profundus strain LP1.</title>
        <authorList>
            <person name="Wissuwa J."/>
            <person name="Le Moine Bauer S."/>
            <person name="Stokke R."/>
            <person name="Dahle H."/>
            <person name="Steen I.H."/>
        </authorList>
    </citation>
    <scope>NUCLEOTIDE SEQUENCE [LARGE SCALE GENOMIC DNA]</scope>
    <source>
        <strain evidence="3">LP1</strain>
    </source>
</reference>
<sequence length="103" mass="12020">MKNQLKFRFIFLAILSMLLLSTGSQDVYAQKVKKVKVRLKAQYIKIMDGEIYLNIKVTARVKRKNIKVSNINLTIYNKVHNKKLKLEKPLPILMVKVSLYLKA</sequence>
<dbReference type="KEGG" id="lut:Lupro_12565"/>
<dbReference type="RefSeq" id="WP_068210998.1">
    <property type="nucleotide sequence ID" value="NZ_CP013355.1"/>
</dbReference>
<organism evidence="2 3">
    <name type="scientific">Lutibacter profundi</name>
    <dbReference type="NCBI Taxonomy" id="1622118"/>
    <lineage>
        <taxon>Bacteria</taxon>
        <taxon>Pseudomonadati</taxon>
        <taxon>Bacteroidota</taxon>
        <taxon>Flavobacteriia</taxon>
        <taxon>Flavobacteriales</taxon>
        <taxon>Flavobacteriaceae</taxon>
        <taxon>Lutibacter</taxon>
    </lineage>
</organism>
<evidence type="ECO:0008006" key="4">
    <source>
        <dbReference type="Google" id="ProtNLM"/>
    </source>
</evidence>
<accession>A0A0X8G8I4</accession>
<proteinExistence type="predicted"/>
<reference evidence="2 3" key="2">
    <citation type="journal article" date="2016" name="Int. J. Syst. Evol. Microbiol.">
        <title>Lutibacter profundi sp. nov., isolated from a deep-sea hydrothermal system on the Arctic Mid-Ocean Ridge and emended description of the genus Lutibacter.</title>
        <authorList>
            <person name="Le Moine Bauer S."/>
            <person name="Roalkvam I."/>
            <person name="Steen I.H."/>
            <person name="Dahle H."/>
        </authorList>
    </citation>
    <scope>NUCLEOTIDE SEQUENCE [LARGE SCALE GENOMIC DNA]</scope>
    <source>
        <strain evidence="2 3">LP1</strain>
    </source>
</reference>
<evidence type="ECO:0000313" key="2">
    <source>
        <dbReference type="EMBL" id="AMC12043.1"/>
    </source>
</evidence>
<evidence type="ECO:0000313" key="3">
    <source>
        <dbReference type="Proteomes" id="UP000059672"/>
    </source>
</evidence>
<dbReference type="EMBL" id="CP013355">
    <property type="protein sequence ID" value="AMC12043.1"/>
    <property type="molecule type" value="Genomic_DNA"/>
</dbReference>
<gene>
    <name evidence="2" type="ORF">Lupro_12565</name>
</gene>
<dbReference type="STRING" id="1622118.Lupro_12565"/>